<dbReference type="AlphaFoldDB" id="A0A0G2FN06"/>
<comment type="similarity">
    <text evidence="1">Belongs to the carbohydrate esterase 15 (CE15) family.</text>
</comment>
<dbReference type="SUPFAM" id="SSF53474">
    <property type="entry name" value="alpha/beta-Hydrolases"/>
    <property type="match status" value="1"/>
</dbReference>
<dbReference type="OrthoDB" id="3781271at2759"/>
<evidence type="ECO:0000256" key="8">
    <source>
        <dbReference type="SAM" id="SignalP"/>
    </source>
</evidence>
<proteinExistence type="inferred from homology"/>
<dbReference type="EC" id="3.1.1.117" evidence="7"/>
<dbReference type="GO" id="GO:0046274">
    <property type="term" value="P:lignin catabolic process"/>
    <property type="evidence" value="ECO:0007669"/>
    <property type="project" value="UniProtKB-KW"/>
</dbReference>
<dbReference type="GO" id="GO:0052689">
    <property type="term" value="F:carboxylic ester hydrolase activity"/>
    <property type="evidence" value="ECO:0007669"/>
    <property type="project" value="UniProtKB-KW"/>
</dbReference>
<organism evidence="10 11">
    <name type="scientific">Diaporthe ampelina</name>
    <dbReference type="NCBI Taxonomy" id="1214573"/>
    <lineage>
        <taxon>Eukaryota</taxon>
        <taxon>Fungi</taxon>
        <taxon>Dikarya</taxon>
        <taxon>Ascomycota</taxon>
        <taxon>Pezizomycotina</taxon>
        <taxon>Sordariomycetes</taxon>
        <taxon>Sordariomycetidae</taxon>
        <taxon>Diaporthales</taxon>
        <taxon>Diaporthaceae</taxon>
        <taxon>Diaporthe</taxon>
    </lineage>
</organism>
<gene>
    <name evidence="10" type="ORF">UCDDA912_g04655</name>
</gene>
<evidence type="ECO:0000256" key="1">
    <source>
        <dbReference type="ARBA" id="ARBA00010092"/>
    </source>
</evidence>
<dbReference type="Pfam" id="PF22244">
    <property type="entry name" value="GCE_fung"/>
    <property type="match status" value="1"/>
</dbReference>
<dbReference type="InterPro" id="IPR054579">
    <property type="entry name" value="GCE-like_dom"/>
</dbReference>
<reference evidence="10 11" key="2">
    <citation type="submission" date="2015-05" db="EMBL/GenBank/DDBJ databases">
        <authorList>
            <person name="Morales-Cruz A."/>
            <person name="Amrine K.C."/>
            <person name="Cantu D."/>
        </authorList>
    </citation>
    <scope>NUCLEOTIDE SEQUENCE [LARGE SCALE GENOMIC DNA]</scope>
    <source>
        <strain evidence="10">DA912</strain>
    </source>
</reference>
<dbReference type="STRING" id="1214573.A0A0G2FN06"/>
<keyword evidence="4" id="KW-0378">Hydrolase</keyword>
<keyword evidence="11" id="KW-1185">Reference proteome</keyword>
<name>A0A0G2FN06_9PEZI</name>
<keyword evidence="5" id="KW-0439">Lignin degradation</keyword>
<dbReference type="EMBL" id="LCUC01000163">
    <property type="protein sequence ID" value="KKY35379.1"/>
    <property type="molecule type" value="Genomic_DNA"/>
</dbReference>
<evidence type="ECO:0000256" key="5">
    <source>
        <dbReference type="ARBA" id="ARBA00023185"/>
    </source>
</evidence>
<comment type="catalytic activity">
    <reaction evidence="6">
        <text>a 4-O-methyl-alpha-D-glucuronosyl ester derivative + H2O = 4-O-methyl-alpha-D-glucuronate derivative + an alcohol + H(+)</text>
        <dbReference type="Rhea" id="RHEA:67452"/>
        <dbReference type="ChEBI" id="CHEBI:15377"/>
        <dbReference type="ChEBI" id="CHEBI:15378"/>
        <dbReference type="ChEBI" id="CHEBI:30879"/>
        <dbReference type="ChEBI" id="CHEBI:171667"/>
        <dbReference type="ChEBI" id="CHEBI:171668"/>
        <dbReference type="EC" id="3.1.1.117"/>
    </reaction>
    <physiologicalReaction direction="left-to-right" evidence="6">
        <dbReference type="Rhea" id="RHEA:67453"/>
    </physiologicalReaction>
</comment>
<protein>
    <recommendedName>
        <fullName evidence="7">(4-O-methyl)-D-glucuronate--lignin esterase</fullName>
        <ecNumber evidence="7">3.1.1.117</ecNumber>
    </recommendedName>
</protein>
<evidence type="ECO:0000256" key="2">
    <source>
        <dbReference type="ARBA" id="ARBA00022487"/>
    </source>
</evidence>
<dbReference type="Proteomes" id="UP000034680">
    <property type="component" value="Unassembled WGS sequence"/>
</dbReference>
<accession>A0A0G2FN06</accession>
<evidence type="ECO:0000256" key="3">
    <source>
        <dbReference type="ARBA" id="ARBA00022729"/>
    </source>
</evidence>
<sequence>MGFTRLLSSALLAGAALAMPAAEIVGRQSTCSVPSSVPTVNNGQLPDPFTFADGKKVTTKAEFDCRAQEISKIMQQYELGDYPPPPDSVKGTLSGNTLTVAVTVGGKSVSYSASISKPSGSGPFPAIIAIGGSSIPIPGGVATINFNNDDFASQASSSSRGQGKFYTLFGASHSAGALTAWAWGVDRLIDALEQVNATSGIDPTRLGVTGCSRNGKGAFIVGAFVKRIALTLPQESGSGGAASWRISDQQKNAGANIQTAGQIIGENVWFSTRLNTYATATSTIPEDHHFLAAMTVPRGLFVIENDIDWLGPVSTTGAMKAGRVIYKAYGVPTNMGFSLVGGHNHCQFPSSQQADLTTYINYFLLKTGSAPGEIEKSPSNVDMSQWTKNWVVPTLT</sequence>
<reference evidence="10 11" key="1">
    <citation type="submission" date="2015-05" db="EMBL/GenBank/DDBJ databases">
        <title>Distinctive expansion of gene families associated with plant cell wall degradation and secondary metabolism in the genomes of grapevine trunk pathogens.</title>
        <authorList>
            <person name="Lawrence D.P."/>
            <person name="Travadon R."/>
            <person name="Rolshausen P.E."/>
            <person name="Baumgartner K."/>
        </authorList>
    </citation>
    <scope>NUCLEOTIDE SEQUENCE [LARGE SCALE GENOMIC DNA]</scope>
    <source>
        <strain evidence="10">DA912</strain>
    </source>
</reference>
<feature type="chain" id="PRO_5002544301" description="(4-O-methyl)-D-glucuronate--lignin esterase" evidence="8">
    <location>
        <begin position="19"/>
        <end position="396"/>
    </location>
</feature>
<dbReference type="ESTHER" id="9pezi-a0a0g2fn06">
    <property type="family name" value="Glucuronoyl_esterase"/>
</dbReference>
<keyword evidence="3 8" id="KW-0732">Signal</keyword>
<evidence type="ECO:0000313" key="10">
    <source>
        <dbReference type="EMBL" id="KKY35379.1"/>
    </source>
</evidence>
<evidence type="ECO:0000256" key="4">
    <source>
        <dbReference type="ARBA" id="ARBA00022801"/>
    </source>
</evidence>
<dbReference type="InterPro" id="IPR029058">
    <property type="entry name" value="AB_hydrolase_fold"/>
</dbReference>
<dbReference type="Gene3D" id="3.40.50.1820">
    <property type="entry name" value="alpha/beta hydrolase"/>
    <property type="match status" value="1"/>
</dbReference>
<evidence type="ECO:0000313" key="11">
    <source>
        <dbReference type="Proteomes" id="UP000034680"/>
    </source>
</evidence>
<feature type="domain" description="4-O-methyl-glucuronoyl methylesterase-like" evidence="9">
    <location>
        <begin position="100"/>
        <end position="330"/>
    </location>
</feature>
<keyword evidence="2" id="KW-0719">Serine esterase</keyword>
<feature type="signal peptide" evidence="8">
    <location>
        <begin position="1"/>
        <end position="18"/>
    </location>
</feature>
<evidence type="ECO:0000256" key="6">
    <source>
        <dbReference type="ARBA" id="ARBA00024511"/>
    </source>
</evidence>
<evidence type="ECO:0000256" key="7">
    <source>
        <dbReference type="ARBA" id="ARBA00026105"/>
    </source>
</evidence>
<evidence type="ECO:0000259" key="9">
    <source>
        <dbReference type="Pfam" id="PF22244"/>
    </source>
</evidence>
<comment type="caution">
    <text evidence="10">The sequence shown here is derived from an EMBL/GenBank/DDBJ whole genome shotgun (WGS) entry which is preliminary data.</text>
</comment>